<dbReference type="Pfam" id="PF00685">
    <property type="entry name" value="Sulfotransfer_1"/>
    <property type="match status" value="1"/>
</dbReference>
<sequence>MNIRRIFGCLCFCGIFGMIIYHNFGPNVFKDFTATGGPSVAVNGVVALTGFLSISQHQLNSKTSHIENLHIIQDNLSSRNPKRVVINSETKVNERLNRTVLNSWEELELYTLPKPSPDKVRRKFRNEDELDQKYLRNDERSIERIVDGLATGSDENLPKIFEKKGTPMKRFPNLIIIGVKKGGTRALLEMIKLHPQVCSSGPEIHYFDRYYNKGIEWYRERMPLCYENELIMEKTPSYFVTSGVTEDIFQYSTERLNRTLKLLVIVRDPTRRAISDFTQTQGNEIGVFKRTFEELALKQSIDGEPYVNSQWGAIKIGVYSKHLKRWQRYFKPHEIHVVSGEHLIKQPYDEIKRVEKFLNLPSFIKREHFVYNKTKGFYCFDKQISQPNTNVNETDLRCLGSSKGRAHVFVSTKTETLLRDYFRPFNEELYQLIGRNFGWP</sequence>
<dbReference type="SUPFAM" id="SSF52540">
    <property type="entry name" value="P-loop containing nucleoside triphosphate hydrolases"/>
    <property type="match status" value="1"/>
</dbReference>
<evidence type="ECO:0000259" key="3">
    <source>
        <dbReference type="Pfam" id="PF00685"/>
    </source>
</evidence>
<dbReference type="InterPro" id="IPR027417">
    <property type="entry name" value="P-loop_NTPase"/>
</dbReference>
<protein>
    <submittedName>
        <fullName evidence="4">Heparan sulfate glucosamine 3-O-sulfotransferase 6</fullName>
    </submittedName>
</protein>
<evidence type="ECO:0000256" key="2">
    <source>
        <dbReference type="ARBA" id="ARBA00023180"/>
    </source>
</evidence>
<dbReference type="InterPro" id="IPR037359">
    <property type="entry name" value="NST/OST"/>
</dbReference>
<dbReference type="Gene3D" id="3.40.50.300">
    <property type="entry name" value="P-loop containing nucleotide triphosphate hydrolases"/>
    <property type="match status" value="1"/>
</dbReference>
<dbReference type="Proteomes" id="UP001152795">
    <property type="component" value="Unassembled WGS sequence"/>
</dbReference>
<name>A0A7D9HB33_PARCT</name>
<keyword evidence="5" id="KW-1185">Reference proteome</keyword>
<evidence type="ECO:0000313" key="4">
    <source>
        <dbReference type="EMBL" id="CAB3978050.1"/>
    </source>
</evidence>
<dbReference type="EMBL" id="CACRXK020000086">
    <property type="protein sequence ID" value="CAB3978050.1"/>
    <property type="molecule type" value="Genomic_DNA"/>
</dbReference>
<accession>A0A7D9HB33</accession>
<dbReference type="GO" id="GO:0008467">
    <property type="term" value="F:[heparan sulfate]-glucosamine 3-sulfotransferase activity"/>
    <property type="evidence" value="ECO:0007669"/>
    <property type="project" value="TreeGrafter"/>
</dbReference>
<organism evidence="4 5">
    <name type="scientific">Paramuricea clavata</name>
    <name type="common">Red gorgonian</name>
    <name type="synonym">Violescent sea-whip</name>
    <dbReference type="NCBI Taxonomy" id="317549"/>
    <lineage>
        <taxon>Eukaryota</taxon>
        <taxon>Metazoa</taxon>
        <taxon>Cnidaria</taxon>
        <taxon>Anthozoa</taxon>
        <taxon>Octocorallia</taxon>
        <taxon>Malacalcyonacea</taxon>
        <taxon>Plexauridae</taxon>
        <taxon>Paramuricea</taxon>
    </lineage>
</organism>
<dbReference type="InterPro" id="IPR000863">
    <property type="entry name" value="Sulfotransferase_dom"/>
</dbReference>
<keyword evidence="1" id="KW-0808">Transferase</keyword>
<dbReference type="OrthoDB" id="411451at2759"/>
<dbReference type="PANTHER" id="PTHR10605">
    <property type="entry name" value="HEPARAN SULFATE SULFOTRANSFERASE"/>
    <property type="match status" value="1"/>
</dbReference>
<reference evidence="4" key="1">
    <citation type="submission" date="2020-04" db="EMBL/GenBank/DDBJ databases">
        <authorList>
            <person name="Alioto T."/>
            <person name="Alioto T."/>
            <person name="Gomez Garrido J."/>
        </authorList>
    </citation>
    <scope>NUCLEOTIDE SEQUENCE</scope>
    <source>
        <strain evidence="4">A484AB</strain>
    </source>
</reference>
<evidence type="ECO:0000256" key="1">
    <source>
        <dbReference type="ARBA" id="ARBA00022679"/>
    </source>
</evidence>
<evidence type="ECO:0000313" key="5">
    <source>
        <dbReference type="Proteomes" id="UP001152795"/>
    </source>
</evidence>
<dbReference type="AlphaFoldDB" id="A0A7D9HB33"/>
<dbReference type="PANTHER" id="PTHR10605:SF72">
    <property type="entry name" value="HEPARAN SULFATE 3-O SULFOTRANSFERASE-B, ISOFORM A"/>
    <property type="match status" value="1"/>
</dbReference>
<feature type="domain" description="Sulfotransferase" evidence="3">
    <location>
        <begin position="173"/>
        <end position="387"/>
    </location>
</feature>
<comment type="caution">
    <text evidence="4">The sequence shown here is derived from an EMBL/GenBank/DDBJ whole genome shotgun (WGS) entry which is preliminary data.</text>
</comment>
<keyword evidence="2" id="KW-0325">Glycoprotein</keyword>
<proteinExistence type="predicted"/>
<gene>
    <name evidence="4" type="ORF">PACLA_8A063684</name>
</gene>